<accession>A0AAF0I4F8</accession>
<dbReference type="FunFam" id="3.40.640.10:FF:000004">
    <property type="entry name" value="Acetylornithine aminotransferase"/>
    <property type="match status" value="1"/>
</dbReference>
<dbReference type="RefSeq" id="WP_275468251.1">
    <property type="nucleotide sequence ID" value="NZ_CP110232.1"/>
</dbReference>
<comment type="cofactor">
    <cofactor evidence="1">
        <name>pyridoxal 5'-phosphate</name>
        <dbReference type="ChEBI" id="CHEBI:597326"/>
    </cofactor>
</comment>
<dbReference type="EMBL" id="CP110232">
    <property type="protein sequence ID" value="WEG72448.1"/>
    <property type="molecule type" value="Genomic_DNA"/>
</dbReference>
<evidence type="ECO:0000256" key="4">
    <source>
        <dbReference type="RuleBase" id="RU003560"/>
    </source>
</evidence>
<dbReference type="InterPro" id="IPR015422">
    <property type="entry name" value="PyrdxlP-dep_Trfase_small"/>
</dbReference>
<name>A0AAF0I4F8_9ENTE</name>
<dbReference type="InterPro" id="IPR049704">
    <property type="entry name" value="Aminotrans_3_PPA_site"/>
</dbReference>
<dbReference type="GO" id="GO:0005829">
    <property type="term" value="C:cytosol"/>
    <property type="evidence" value="ECO:0007669"/>
    <property type="project" value="TreeGrafter"/>
</dbReference>
<reference evidence="5" key="1">
    <citation type="submission" date="2022-10" db="EMBL/GenBank/DDBJ databases">
        <title>Vagococcus sp. isolated from poultry meat.</title>
        <authorList>
            <person name="Johansson P."/>
            <person name="Bjorkroth J."/>
        </authorList>
    </citation>
    <scope>NUCLEOTIDE SEQUENCE</scope>
    <source>
        <strain evidence="5">STAA11</strain>
    </source>
</reference>
<evidence type="ECO:0000313" key="5">
    <source>
        <dbReference type="EMBL" id="WEG72448.1"/>
    </source>
</evidence>
<dbReference type="CDD" id="cd00610">
    <property type="entry name" value="OAT_like"/>
    <property type="match status" value="1"/>
</dbReference>
<sequence length="449" mass="50455">MSDNKIEEIQELDQSRVLQSWSRQKNKRNNIIIKSQGVKFTDQKGREYYDMSSQLVYANLGHKHPKMLEAFNQLSGLEIVATGFASSSKSELAEKIIDVAPSNMKKVYFTMAGAEANEHAIKIARMVTGKHKILSRYRSYHGSTFGAGNLSGESRRFQVEPGLPGFIKFKTPYLYREKLTFSDELDYTNYLLSELDKQIQFEGPEDIAAIFIEPIPGSNGVLLPPEGYLTGLSTLCKRYDILLICDEVMSGFGRTGKWFAVDHFNVQPDIITFAKGVTAGYLPLGGVIVSDRIAEYFDENVLMTGSTYSGHAMACHMGCAALNVYHQEEIISHVQEMESVINSRLEKLKEYKYVGDVRNIGLFSAIELVKDKQTKEPIIDYGQDYGKDLQGHMSTLLACLLDKGFYTYSHESCIFISPPLTITKEEIDSAFDLLELGLTQFILDHPSLT</sequence>
<comment type="similarity">
    <text evidence="2 4">Belongs to the class-III pyridoxal-phosphate-dependent aminotransferase family.</text>
</comment>
<keyword evidence="6" id="KW-1185">Reference proteome</keyword>
<dbReference type="PANTHER" id="PTHR43094">
    <property type="entry name" value="AMINOTRANSFERASE"/>
    <property type="match status" value="1"/>
</dbReference>
<dbReference type="Gene3D" id="3.90.1150.10">
    <property type="entry name" value="Aspartate Aminotransferase, domain 1"/>
    <property type="match status" value="1"/>
</dbReference>
<dbReference type="GO" id="GO:0030170">
    <property type="term" value="F:pyridoxal phosphate binding"/>
    <property type="evidence" value="ECO:0007669"/>
    <property type="project" value="InterPro"/>
</dbReference>
<dbReference type="KEGG" id="vie:OL234_05535"/>
<evidence type="ECO:0000256" key="3">
    <source>
        <dbReference type="ARBA" id="ARBA00022898"/>
    </source>
</evidence>
<dbReference type="Gene3D" id="3.40.640.10">
    <property type="entry name" value="Type I PLP-dependent aspartate aminotransferase-like (Major domain)"/>
    <property type="match status" value="1"/>
</dbReference>
<dbReference type="SUPFAM" id="SSF53383">
    <property type="entry name" value="PLP-dependent transferases"/>
    <property type="match status" value="1"/>
</dbReference>
<dbReference type="Proteomes" id="UP001179647">
    <property type="component" value="Chromosome"/>
</dbReference>
<dbReference type="PROSITE" id="PS00600">
    <property type="entry name" value="AA_TRANSFER_CLASS_3"/>
    <property type="match status" value="1"/>
</dbReference>
<evidence type="ECO:0000256" key="1">
    <source>
        <dbReference type="ARBA" id="ARBA00001933"/>
    </source>
</evidence>
<dbReference type="Pfam" id="PF00202">
    <property type="entry name" value="Aminotran_3"/>
    <property type="match status" value="1"/>
</dbReference>
<dbReference type="InterPro" id="IPR015424">
    <property type="entry name" value="PyrdxlP-dep_Trfase"/>
</dbReference>
<dbReference type="PANTHER" id="PTHR43094:SF1">
    <property type="entry name" value="AMINOTRANSFERASE CLASS-III"/>
    <property type="match status" value="1"/>
</dbReference>
<keyword evidence="3 4" id="KW-0663">Pyridoxal phosphate</keyword>
<gene>
    <name evidence="5" type="ORF">OL234_05535</name>
</gene>
<keyword evidence="5" id="KW-0032">Aminotransferase</keyword>
<protein>
    <submittedName>
        <fullName evidence="5">Aminotransferase class III-fold pyridoxal phosphate-dependent enzyme</fullName>
    </submittedName>
</protein>
<dbReference type="InterPro" id="IPR005814">
    <property type="entry name" value="Aminotrans_3"/>
</dbReference>
<dbReference type="AlphaFoldDB" id="A0AAF0I4F8"/>
<dbReference type="GO" id="GO:0008483">
    <property type="term" value="F:transaminase activity"/>
    <property type="evidence" value="ECO:0007669"/>
    <property type="project" value="UniProtKB-KW"/>
</dbReference>
<evidence type="ECO:0000313" key="6">
    <source>
        <dbReference type="Proteomes" id="UP001179647"/>
    </source>
</evidence>
<proteinExistence type="inferred from homology"/>
<dbReference type="NCBIfam" id="NF004718">
    <property type="entry name" value="PRK06062.1"/>
    <property type="match status" value="1"/>
</dbReference>
<dbReference type="InterPro" id="IPR015421">
    <property type="entry name" value="PyrdxlP-dep_Trfase_major"/>
</dbReference>
<organism evidence="5 6">
    <name type="scientific">Vagococcus intermedius</name>
    <dbReference type="NCBI Taxonomy" id="2991418"/>
    <lineage>
        <taxon>Bacteria</taxon>
        <taxon>Bacillati</taxon>
        <taxon>Bacillota</taxon>
        <taxon>Bacilli</taxon>
        <taxon>Lactobacillales</taxon>
        <taxon>Enterococcaceae</taxon>
        <taxon>Vagococcus</taxon>
    </lineage>
</organism>
<evidence type="ECO:0000256" key="2">
    <source>
        <dbReference type="ARBA" id="ARBA00008954"/>
    </source>
</evidence>
<keyword evidence="5" id="KW-0808">Transferase</keyword>